<accession>A0A401T506</accession>
<evidence type="ECO:0000256" key="1">
    <source>
        <dbReference type="SAM" id="MobiDB-lite"/>
    </source>
</evidence>
<dbReference type="OrthoDB" id="2448307at2759"/>
<organism evidence="4 5">
    <name type="scientific">Chiloscyllium punctatum</name>
    <name type="common">Brownbanded bambooshark</name>
    <name type="synonym">Hemiscyllium punctatum</name>
    <dbReference type="NCBI Taxonomy" id="137246"/>
    <lineage>
        <taxon>Eukaryota</taxon>
        <taxon>Metazoa</taxon>
        <taxon>Chordata</taxon>
        <taxon>Craniata</taxon>
        <taxon>Vertebrata</taxon>
        <taxon>Chondrichthyes</taxon>
        <taxon>Elasmobranchii</taxon>
        <taxon>Galeomorphii</taxon>
        <taxon>Galeoidea</taxon>
        <taxon>Orectolobiformes</taxon>
        <taxon>Hemiscylliidae</taxon>
        <taxon>Chiloscyllium</taxon>
    </lineage>
</organism>
<comment type="caution">
    <text evidence="4">The sequence shown here is derived from an EMBL/GenBank/DDBJ whole genome shotgun (WGS) entry which is preliminary data.</text>
</comment>
<keyword evidence="2" id="KW-1133">Transmembrane helix</keyword>
<keyword evidence="2" id="KW-0812">Transmembrane</keyword>
<dbReference type="EMBL" id="BEZZ01001044">
    <property type="protein sequence ID" value="GCC37715.1"/>
    <property type="molecule type" value="Genomic_DNA"/>
</dbReference>
<feature type="transmembrane region" description="Helical" evidence="2">
    <location>
        <begin position="92"/>
        <end position="114"/>
    </location>
</feature>
<dbReference type="Proteomes" id="UP000287033">
    <property type="component" value="Unassembled WGS sequence"/>
</dbReference>
<dbReference type="PANTHER" id="PTHR39299:SF1">
    <property type="entry name" value="TRANSMEMBRANE PROTEIN"/>
    <property type="match status" value="1"/>
</dbReference>
<reference evidence="4 5" key="1">
    <citation type="journal article" date="2018" name="Nat. Ecol. Evol.">
        <title>Shark genomes provide insights into elasmobranch evolution and the origin of vertebrates.</title>
        <authorList>
            <person name="Hara Y"/>
            <person name="Yamaguchi K"/>
            <person name="Onimaru K"/>
            <person name="Kadota M"/>
            <person name="Koyanagi M"/>
            <person name="Keeley SD"/>
            <person name="Tatsumi K"/>
            <person name="Tanaka K"/>
            <person name="Motone F"/>
            <person name="Kageyama Y"/>
            <person name="Nozu R"/>
            <person name="Adachi N"/>
            <person name="Nishimura O"/>
            <person name="Nakagawa R"/>
            <person name="Tanegashima C"/>
            <person name="Kiyatake I"/>
            <person name="Matsumoto R"/>
            <person name="Murakumo K"/>
            <person name="Nishida K"/>
            <person name="Terakita A"/>
            <person name="Kuratani S"/>
            <person name="Sato K"/>
            <person name="Hyodo S Kuraku.S."/>
        </authorList>
    </citation>
    <scope>NUCLEOTIDE SEQUENCE [LARGE SCALE GENOMIC DNA]</scope>
</reference>
<keyword evidence="5" id="KW-1185">Reference proteome</keyword>
<keyword evidence="2" id="KW-0472">Membrane</keyword>
<proteinExistence type="predicted"/>
<evidence type="ECO:0000313" key="5">
    <source>
        <dbReference type="Proteomes" id="UP000287033"/>
    </source>
</evidence>
<dbReference type="Pfam" id="PF25044">
    <property type="entry name" value="DUF7789"/>
    <property type="match status" value="1"/>
</dbReference>
<evidence type="ECO:0000259" key="3">
    <source>
        <dbReference type="Pfam" id="PF25044"/>
    </source>
</evidence>
<feature type="region of interest" description="Disordered" evidence="1">
    <location>
        <begin position="32"/>
        <end position="70"/>
    </location>
</feature>
<feature type="domain" description="DUF7789" evidence="3">
    <location>
        <begin position="77"/>
        <end position="138"/>
    </location>
</feature>
<dbReference type="STRING" id="137246.A0A401T506"/>
<name>A0A401T506_CHIPU</name>
<sequence length="160" mass="17759">MFPLFSVSCFAGSDAVQQHLVRKYLPERGLLSETAAAPRPRAGRANRDSMESNCNDDSETPSPNLTPRHKELVPTPCGPMKQFSELSCCEKVFLAAAITSLIAMFVVTIQSIVIQVKDGSKDPTQEDFTISLIQLFGIDTIRFHFDIWGDPDADQYHLPD</sequence>
<dbReference type="PANTHER" id="PTHR39299">
    <property type="entry name" value="TRANSMEMBRANE PROTEIN"/>
    <property type="match status" value="1"/>
</dbReference>
<gene>
    <name evidence="4" type="ORF">chiPu_0016221</name>
</gene>
<dbReference type="AlphaFoldDB" id="A0A401T506"/>
<dbReference type="InterPro" id="IPR056691">
    <property type="entry name" value="DUF7789"/>
</dbReference>
<evidence type="ECO:0000256" key="2">
    <source>
        <dbReference type="SAM" id="Phobius"/>
    </source>
</evidence>
<evidence type="ECO:0000313" key="4">
    <source>
        <dbReference type="EMBL" id="GCC37715.1"/>
    </source>
</evidence>
<protein>
    <recommendedName>
        <fullName evidence="3">DUF7789 domain-containing protein</fullName>
    </recommendedName>
</protein>